<organism evidence="1 2">
    <name type="scientific">Spartinivicinus marinus</name>
    <dbReference type="NCBI Taxonomy" id="2994442"/>
    <lineage>
        <taxon>Bacteria</taxon>
        <taxon>Pseudomonadati</taxon>
        <taxon>Pseudomonadota</taxon>
        <taxon>Gammaproteobacteria</taxon>
        <taxon>Oceanospirillales</taxon>
        <taxon>Zooshikellaceae</taxon>
        <taxon>Spartinivicinus</taxon>
    </lineage>
</organism>
<dbReference type="AlphaFoldDB" id="A0A853IC64"/>
<name>A0A853IC64_9GAMM</name>
<protein>
    <submittedName>
        <fullName evidence="1">Uncharacterized protein</fullName>
    </submittedName>
</protein>
<dbReference type="EMBL" id="JACCKB010000086">
    <property type="protein sequence ID" value="NYZ69442.1"/>
    <property type="molecule type" value="Genomic_DNA"/>
</dbReference>
<gene>
    <name evidence="1" type="ORF">H0A36_25840</name>
</gene>
<dbReference type="Proteomes" id="UP000569732">
    <property type="component" value="Unassembled WGS sequence"/>
</dbReference>
<dbReference type="RefSeq" id="WP_180571433.1">
    <property type="nucleotide sequence ID" value="NZ_JACCKB010000086.1"/>
</dbReference>
<comment type="caution">
    <text evidence="1">The sequence shown here is derived from an EMBL/GenBank/DDBJ whole genome shotgun (WGS) entry which is preliminary data.</text>
</comment>
<evidence type="ECO:0000313" key="1">
    <source>
        <dbReference type="EMBL" id="NYZ69442.1"/>
    </source>
</evidence>
<sequence>MNTQTIINQLKEKARGSWEGEVGEDRAVKLESFLNKMLTEYSEKLGYSKYEIISATEKTRNYSAINYYQEANFPSLEGVDVYETLEDLKAAIKTVAFKCPACNGISTNPYECNSGVKSKEGEVCDWKSYGLFRTLGEGYRFTIKESFLEKPRIDEIFMPIDLIK</sequence>
<evidence type="ECO:0000313" key="2">
    <source>
        <dbReference type="Proteomes" id="UP000569732"/>
    </source>
</evidence>
<proteinExistence type="predicted"/>
<keyword evidence="2" id="KW-1185">Reference proteome</keyword>
<accession>A0A853IC64</accession>
<reference evidence="1 2" key="1">
    <citation type="submission" date="2020-07" db="EMBL/GenBank/DDBJ databases">
        <title>Endozoicomonas sp. nov., isolated from sediment.</title>
        <authorList>
            <person name="Gu T."/>
        </authorList>
    </citation>
    <scope>NUCLEOTIDE SEQUENCE [LARGE SCALE GENOMIC DNA]</scope>
    <source>
        <strain evidence="1 2">SM1973</strain>
    </source>
</reference>